<protein>
    <submittedName>
        <fullName evidence="2">Sel1 repeat-containing protein</fullName>
    </submittedName>
</protein>
<dbReference type="InterPro" id="IPR052945">
    <property type="entry name" value="Mitotic_Regulator"/>
</dbReference>
<evidence type="ECO:0000256" key="1">
    <source>
        <dbReference type="SAM" id="SignalP"/>
    </source>
</evidence>
<dbReference type="RefSeq" id="WP_084650629.1">
    <property type="nucleotide sequence ID" value="NZ_FRDI01000005.1"/>
</dbReference>
<evidence type="ECO:0000313" key="3">
    <source>
        <dbReference type="Proteomes" id="UP000186469"/>
    </source>
</evidence>
<accession>A0A1M7SX62</accession>
<sequence length="249" mass="27139">MKSNILKKSLFYSLTISVLSLSLSCFVPQNAFSANTKAPIQNEQKANTTNPADVEVLKKASLAYQEKKYTEAINLLKPLADKGNTDAQFALGLIYVRGEGVKADPNLVKEYWTKSANAGHPEAQFNLGMAYIRGIFGKRSATDAVKWWEKAANQGHGDAYYALGQIYKVGDGVKKDEKKSASYNQKGLELGHPGCAYELGVAYAKGAGVPKDMNKAKTLLKEAADKGDQVALDVLKNIEKNSNTKNKKK</sequence>
<feature type="chain" id="PRO_5009929312" evidence="1">
    <location>
        <begin position="34"/>
        <end position="249"/>
    </location>
</feature>
<gene>
    <name evidence="2" type="ORF">SAMN02745728_01336</name>
</gene>
<dbReference type="PANTHER" id="PTHR43628">
    <property type="entry name" value="ACTIVATOR OF C KINASE PROTEIN 1-RELATED"/>
    <property type="match status" value="1"/>
</dbReference>
<proteinExistence type="predicted"/>
<dbReference type="InterPro" id="IPR011990">
    <property type="entry name" value="TPR-like_helical_dom_sf"/>
</dbReference>
<dbReference type="STRING" id="1121455.SAMN02745728_01336"/>
<keyword evidence="3" id="KW-1185">Reference proteome</keyword>
<dbReference type="EMBL" id="FRDI01000005">
    <property type="protein sequence ID" value="SHN63069.1"/>
    <property type="molecule type" value="Genomic_DNA"/>
</dbReference>
<feature type="signal peptide" evidence="1">
    <location>
        <begin position="1"/>
        <end position="33"/>
    </location>
</feature>
<dbReference type="SMART" id="SM00671">
    <property type="entry name" value="SEL1"/>
    <property type="match status" value="4"/>
</dbReference>
<dbReference type="PANTHER" id="PTHR43628:SF1">
    <property type="entry name" value="CHITIN SYNTHASE REGULATORY FACTOR 2-RELATED"/>
    <property type="match status" value="1"/>
</dbReference>
<dbReference type="Gene3D" id="1.25.40.10">
    <property type="entry name" value="Tetratricopeptide repeat domain"/>
    <property type="match status" value="1"/>
</dbReference>
<name>A0A1M7SX62_9BACT</name>
<evidence type="ECO:0000313" key="2">
    <source>
        <dbReference type="EMBL" id="SHN63069.1"/>
    </source>
</evidence>
<dbReference type="PROSITE" id="PS51257">
    <property type="entry name" value="PROKAR_LIPOPROTEIN"/>
    <property type="match status" value="1"/>
</dbReference>
<dbReference type="SUPFAM" id="SSF81901">
    <property type="entry name" value="HCP-like"/>
    <property type="match status" value="1"/>
</dbReference>
<keyword evidence="1" id="KW-0732">Signal</keyword>
<reference evidence="2 3" key="1">
    <citation type="submission" date="2016-12" db="EMBL/GenBank/DDBJ databases">
        <authorList>
            <person name="Song W.-J."/>
            <person name="Kurnit D.M."/>
        </authorList>
    </citation>
    <scope>NUCLEOTIDE SEQUENCE [LARGE SCALE GENOMIC DNA]</scope>
    <source>
        <strain evidence="2 3">DSM 11393</strain>
    </source>
</reference>
<organism evidence="2 3">
    <name type="scientific">Desulfovibrio litoralis DSM 11393</name>
    <dbReference type="NCBI Taxonomy" id="1121455"/>
    <lineage>
        <taxon>Bacteria</taxon>
        <taxon>Pseudomonadati</taxon>
        <taxon>Thermodesulfobacteriota</taxon>
        <taxon>Desulfovibrionia</taxon>
        <taxon>Desulfovibrionales</taxon>
        <taxon>Desulfovibrionaceae</taxon>
        <taxon>Desulfovibrio</taxon>
    </lineage>
</organism>
<dbReference type="Proteomes" id="UP000186469">
    <property type="component" value="Unassembled WGS sequence"/>
</dbReference>
<dbReference type="Pfam" id="PF08238">
    <property type="entry name" value="Sel1"/>
    <property type="match status" value="4"/>
</dbReference>
<dbReference type="AlphaFoldDB" id="A0A1M7SX62"/>
<dbReference type="OrthoDB" id="5449302at2"/>
<dbReference type="InterPro" id="IPR006597">
    <property type="entry name" value="Sel1-like"/>
</dbReference>